<evidence type="ECO:0000313" key="1">
    <source>
        <dbReference type="EMBL" id="MEA5258754.1"/>
    </source>
</evidence>
<organism evidence="1 2">
    <name type="scientific">Arcicella aquatica</name>
    <dbReference type="NCBI Taxonomy" id="217141"/>
    <lineage>
        <taxon>Bacteria</taxon>
        <taxon>Pseudomonadati</taxon>
        <taxon>Bacteroidota</taxon>
        <taxon>Cytophagia</taxon>
        <taxon>Cytophagales</taxon>
        <taxon>Flectobacillaceae</taxon>
        <taxon>Arcicella</taxon>
    </lineage>
</organism>
<dbReference type="InterPro" id="IPR007357">
    <property type="entry name" value="PhrB-like"/>
</dbReference>
<dbReference type="SUPFAM" id="SSF48173">
    <property type="entry name" value="Cryptochrome/photolyase FAD-binding domain"/>
    <property type="match status" value="1"/>
</dbReference>
<reference evidence="1 2" key="1">
    <citation type="submission" date="2023-12" db="EMBL/GenBank/DDBJ databases">
        <title>Novel species of the genus Arcicella isolated from rivers.</title>
        <authorList>
            <person name="Lu H."/>
        </authorList>
    </citation>
    <scope>NUCLEOTIDE SEQUENCE [LARGE SCALE GENOMIC DNA]</scope>
    <source>
        <strain evidence="1 2">LMG 21963</strain>
    </source>
</reference>
<dbReference type="Pfam" id="PF04244">
    <property type="entry name" value="DPRP"/>
    <property type="match status" value="1"/>
</dbReference>
<dbReference type="EMBL" id="JAYFUL010000020">
    <property type="protein sequence ID" value="MEA5258754.1"/>
    <property type="molecule type" value="Genomic_DNA"/>
</dbReference>
<dbReference type="Gene3D" id="3.40.50.620">
    <property type="entry name" value="HUPs"/>
    <property type="match status" value="1"/>
</dbReference>
<dbReference type="Gene3D" id="1.25.40.80">
    <property type="match status" value="1"/>
</dbReference>
<dbReference type="Gene3D" id="1.10.10.1710">
    <property type="entry name" value="Deoxyribodipyrimidine photolyase-related"/>
    <property type="match status" value="1"/>
</dbReference>
<name>A0ABU5QPY9_9BACT</name>
<comment type="caution">
    <text evidence="1">The sequence shown here is derived from an EMBL/GenBank/DDBJ whole genome shotgun (WGS) entry which is preliminary data.</text>
</comment>
<protein>
    <submittedName>
        <fullName evidence="1">Cryptochrome/photolyase family protein</fullName>
    </submittedName>
</protein>
<dbReference type="RefSeq" id="WP_323250071.1">
    <property type="nucleotide sequence ID" value="NZ_JAYFUL010000020.1"/>
</dbReference>
<dbReference type="InterPro" id="IPR036134">
    <property type="entry name" value="Crypto/Photolyase_FAD-like_sf"/>
</dbReference>
<dbReference type="Proteomes" id="UP001304671">
    <property type="component" value="Unassembled WGS sequence"/>
</dbReference>
<dbReference type="InterPro" id="IPR014729">
    <property type="entry name" value="Rossmann-like_a/b/a_fold"/>
</dbReference>
<keyword evidence="2" id="KW-1185">Reference proteome</keyword>
<dbReference type="PANTHER" id="PTHR38657">
    <property type="entry name" value="SLR1343 PROTEIN"/>
    <property type="match status" value="1"/>
</dbReference>
<gene>
    <name evidence="1" type="ORF">VB264_13235</name>
</gene>
<proteinExistence type="predicted"/>
<dbReference type="InterPro" id="IPR052551">
    <property type="entry name" value="UV-DNA_repair_photolyase"/>
</dbReference>
<dbReference type="PANTHER" id="PTHR38657:SF1">
    <property type="entry name" value="SLR1343 PROTEIN"/>
    <property type="match status" value="1"/>
</dbReference>
<accession>A0ABU5QPY9</accession>
<evidence type="ECO:0000313" key="2">
    <source>
        <dbReference type="Proteomes" id="UP001304671"/>
    </source>
</evidence>
<sequence length="514" mass="60444">MKKTLRLILGDQLNHQHSWFQQQDKEVVYIMMEVRQETDYVVHHIQKIIAFFVAMRAFAEALKSAGHDVIYLRLDDSNNLQSIHHNILATIQASYFEVFEYQLPDEYRVDEQLKNLAVALQRLGKACYAVDSAHFLSERLELATFFKGKKSFLMESFYRMMRKKYSLLMDGNDPIDGRWNFDAENRKKLPKNHRPVEPLTFDKDVTDVYQLIIKEGIATIGNVNPKNFIWPTSREESLALLAFFVEHCLPLFGTYEDTMHPSYWSIYHSRLSFSMNIKLLSPLEVVQQAITHWETHQATISIAQVEGYVRQIIGWREYMRGIYWCKMPDYESVNFFKHTRKLPTWFWNAQTKMNCLKHAIGQSLDFAYAHHIQRLMLTGNFTLLSGVNPDEVDAWYLGIYIDALQWVEITNTRGMSQYADGGLVATKPYISSANYIDKMGHYCDTCYYDKNKKVGHKACPFNSLYWHFYHRHQDVLAKNPRIGMAYLTWNKIKPEQQQEILNQAEIYLRDIENL</sequence>
<dbReference type="Gene3D" id="1.10.579.10">
    <property type="entry name" value="DNA Cyclobutane Dipyrimidine Photolyase, subunit A, domain 3"/>
    <property type="match status" value="1"/>
</dbReference>